<evidence type="ECO:0000256" key="1">
    <source>
        <dbReference type="ARBA" id="ARBA00004651"/>
    </source>
</evidence>
<keyword evidence="5 6" id="KW-0472">Membrane</keyword>
<dbReference type="GO" id="GO:0005886">
    <property type="term" value="C:plasma membrane"/>
    <property type="evidence" value="ECO:0007669"/>
    <property type="project" value="UniProtKB-SubCell"/>
</dbReference>
<comment type="caution">
    <text evidence="7">The sequence shown here is derived from an EMBL/GenBank/DDBJ whole genome shotgun (WGS) entry which is preliminary data.</text>
</comment>
<feature type="transmembrane region" description="Helical" evidence="6">
    <location>
        <begin position="28"/>
        <end position="47"/>
    </location>
</feature>
<accession>A0A921DRQ9</accession>
<evidence type="ECO:0000256" key="4">
    <source>
        <dbReference type="ARBA" id="ARBA00022989"/>
    </source>
</evidence>
<evidence type="ECO:0000256" key="5">
    <source>
        <dbReference type="ARBA" id="ARBA00023136"/>
    </source>
</evidence>
<keyword evidence="2" id="KW-1003">Cell membrane</keyword>
<dbReference type="Proteomes" id="UP000698963">
    <property type="component" value="Unassembled WGS sequence"/>
</dbReference>
<feature type="transmembrane region" description="Helical" evidence="6">
    <location>
        <begin position="124"/>
        <end position="143"/>
    </location>
</feature>
<protein>
    <submittedName>
        <fullName evidence="7">Hydrogenase-4 component E</fullName>
    </submittedName>
</protein>
<feature type="transmembrane region" description="Helical" evidence="6">
    <location>
        <begin position="174"/>
        <end position="194"/>
    </location>
</feature>
<dbReference type="RefSeq" id="WP_304120454.1">
    <property type="nucleotide sequence ID" value="NZ_DYZA01000024.1"/>
</dbReference>
<keyword evidence="4 6" id="KW-1133">Transmembrane helix</keyword>
<proteinExistence type="predicted"/>
<feature type="transmembrane region" description="Helical" evidence="6">
    <location>
        <begin position="150"/>
        <end position="168"/>
    </location>
</feature>
<keyword evidence="3 6" id="KW-0812">Transmembrane</keyword>
<evidence type="ECO:0000313" key="7">
    <source>
        <dbReference type="EMBL" id="HJD96257.1"/>
    </source>
</evidence>
<dbReference type="PANTHER" id="PTHR38601:SF1">
    <property type="entry name" value="HYDROGENASE-4 COMPONENT E"/>
    <property type="match status" value="1"/>
</dbReference>
<dbReference type="InterPro" id="IPR038730">
    <property type="entry name" value="HyfE-like"/>
</dbReference>
<evidence type="ECO:0000256" key="3">
    <source>
        <dbReference type="ARBA" id="ARBA00022692"/>
    </source>
</evidence>
<organism evidence="7 8">
    <name type="scientific">Mailhella massiliensis</name>
    <dbReference type="NCBI Taxonomy" id="1903261"/>
    <lineage>
        <taxon>Bacteria</taxon>
        <taxon>Pseudomonadati</taxon>
        <taxon>Thermodesulfobacteriota</taxon>
        <taxon>Desulfovibrionia</taxon>
        <taxon>Desulfovibrionales</taxon>
        <taxon>Desulfovibrionaceae</taxon>
        <taxon>Mailhella</taxon>
    </lineage>
</organism>
<sequence length="214" mass="23395">MYPLFQFVILLLLVADLIMLWSGRILMLIRLSAVQGVLLAALLLLPVDGKLNAELVFLSLAVFCLKGAGFPVFLRHVCRKLGLEPVVRPRLGRMYPMAGGLACLAFSLWLEGRIPAAEGLFPPLLFPVALTTLFCGLILVVGRAKALAQVVGYLVVENGIFLLGIPLMTEGSVWFELSILLDVFAAIFVMAIAINHISSAFDSIDVARFRNLRD</sequence>
<evidence type="ECO:0000313" key="8">
    <source>
        <dbReference type="Proteomes" id="UP000698963"/>
    </source>
</evidence>
<reference evidence="7" key="1">
    <citation type="journal article" date="2021" name="PeerJ">
        <title>Extensive microbial diversity within the chicken gut microbiome revealed by metagenomics and culture.</title>
        <authorList>
            <person name="Gilroy R."/>
            <person name="Ravi A."/>
            <person name="Getino M."/>
            <person name="Pursley I."/>
            <person name="Horton D.L."/>
            <person name="Alikhan N.F."/>
            <person name="Baker D."/>
            <person name="Gharbi K."/>
            <person name="Hall N."/>
            <person name="Watson M."/>
            <person name="Adriaenssens E.M."/>
            <person name="Foster-Nyarko E."/>
            <person name="Jarju S."/>
            <person name="Secka A."/>
            <person name="Antonio M."/>
            <person name="Oren A."/>
            <person name="Chaudhuri R.R."/>
            <person name="La Ragione R."/>
            <person name="Hildebrand F."/>
            <person name="Pallen M.J."/>
        </authorList>
    </citation>
    <scope>NUCLEOTIDE SEQUENCE</scope>
    <source>
        <strain evidence="7">ChiGjej2B2-19336</strain>
    </source>
</reference>
<dbReference type="PANTHER" id="PTHR38601">
    <property type="entry name" value="HYDROGENASE-4 COMPONENT E"/>
    <property type="match status" value="1"/>
</dbReference>
<gene>
    <name evidence="7" type="ORF">K8W16_01235</name>
</gene>
<dbReference type="AlphaFoldDB" id="A0A921DRQ9"/>
<dbReference type="EMBL" id="DYZA01000024">
    <property type="protein sequence ID" value="HJD96257.1"/>
    <property type="molecule type" value="Genomic_DNA"/>
</dbReference>
<reference evidence="7" key="2">
    <citation type="submission" date="2021-09" db="EMBL/GenBank/DDBJ databases">
        <authorList>
            <person name="Gilroy R."/>
        </authorList>
    </citation>
    <scope>NUCLEOTIDE SEQUENCE</scope>
    <source>
        <strain evidence="7">ChiGjej2B2-19336</strain>
    </source>
</reference>
<evidence type="ECO:0000256" key="2">
    <source>
        <dbReference type="ARBA" id="ARBA00022475"/>
    </source>
</evidence>
<feature type="transmembrane region" description="Helical" evidence="6">
    <location>
        <begin position="53"/>
        <end position="74"/>
    </location>
</feature>
<comment type="subcellular location">
    <subcellularLocation>
        <location evidence="1">Cell membrane</location>
        <topology evidence="1">Multi-pass membrane protein</topology>
    </subcellularLocation>
</comment>
<evidence type="ECO:0000256" key="6">
    <source>
        <dbReference type="SAM" id="Phobius"/>
    </source>
</evidence>
<name>A0A921DRQ9_9BACT</name>
<feature type="transmembrane region" description="Helical" evidence="6">
    <location>
        <begin position="94"/>
        <end position="112"/>
    </location>
</feature>
<feature type="transmembrane region" description="Helical" evidence="6">
    <location>
        <begin position="6"/>
        <end position="21"/>
    </location>
</feature>